<reference evidence="2" key="1">
    <citation type="journal article" date="2017" name="Nature">
        <title>The sunflower genome provides insights into oil metabolism, flowering and Asterid evolution.</title>
        <authorList>
            <person name="Badouin H."/>
            <person name="Gouzy J."/>
            <person name="Grassa C.J."/>
            <person name="Murat F."/>
            <person name="Staton S.E."/>
            <person name="Cottret L."/>
            <person name="Lelandais-Briere C."/>
            <person name="Owens G.L."/>
            <person name="Carrere S."/>
            <person name="Mayjonade B."/>
            <person name="Legrand L."/>
            <person name="Gill N."/>
            <person name="Kane N.C."/>
            <person name="Bowers J.E."/>
            <person name="Hubner S."/>
            <person name="Bellec A."/>
            <person name="Berard A."/>
            <person name="Berges H."/>
            <person name="Blanchet N."/>
            <person name="Boniface M.C."/>
            <person name="Brunel D."/>
            <person name="Catrice O."/>
            <person name="Chaidir N."/>
            <person name="Claudel C."/>
            <person name="Donnadieu C."/>
            <person name="Faraut T."/>
            <person name="Fievet G."/>
            <person name="Helmstetter N."/>
            <person name="King M."/>
            <person name="Knapp S.J."/>
            <person name="Lai Z."/>
            <person name="Le Paslier M.C."/>
            <person name="Lippi Y."/>
            <person name="Lorenzon L."/>
            <person name="Mandel J.R."/>
            <person name="Marage G."/>
            <person name="Marchand G."/>
            <person name="Marquand E."/>
            <person name="Bret-Mestries E."/>
            <person name="Morien E."/>
            <person name="Nambeesan S."/>
            <person name="Nguyen T."/>
            <person name="Pegot-Espagnet P."/>
            <person name="Pouilly N."/>
            <person name="Raftis F."/>
            <person name="Sallet E."/>
            <person name="Schiex T."/>
            <person name="Thomas J."/>
            <person name="Vandecasteele C."/>
            <person name="Vares D."/>
            <person name="Vear F."/>
            <person name="Vautrin S."/>
            <person name="Crespi M."/>
            <person name="Mangin B."/>
            <person name="Burke J.M."/>
            <person name="Salse J."/>
            <person name="Munos S."/>
            <person name="Vincourt P."/>
            <person name="Rieseberg L.H."/>
            <person name="Langlade N.B."/>
        </authorList>
    </citation>
    <scope>NUCLEOTIDE SEQUENCE</scope>
    <source>
        <tissue evidence="2">Leaves</tissue>
    </source>
</reference>
<organism evidence="2 3">
    <name type="scientific">Helianthus annuus</name>
    <name type="common">Common sunflower</name>
    <dbReference type="NCBI Taxonomy" id="4232"/>
    <lineage>
        <taxon>Eukaryota</taxon>
        <taxon>Viridiplantae</taxon>
        <taxon>Streptophyta</taxon>
        <taxon>Embryophyta</taxon>
        <taxon>Tracheophyta</taxon>
        <taxon>Spermatophyta</taxon>
        <taxon>Magnoliopsida</taxon>
        <taxon>eudicotyledons</taxon>
        <taxon>Gunneridae</taxon>
        <taxon>Pentapetalae</taxon>
        <taxon>asterids</taxon>
        <taxon>campanulids</taxon>
        <taxon>Asterales</taxon>
        <taxon>Asteraceae</taxon>
        <taxon>Asteroideae</taxon>
        <taxon>Heliantheae alliance</taxon>
        <taxon>Heliantheae</taxon>
        <taxon>Helianthus</taxon>
    </lineage>
</organism>
<dbReference type="AlphaFoldDB" id="A0A9K3JD00"/>
<evidence type="ECO:0000313" key="3">
    <source>
        <dbReference type="Proteomes" id="UP000215914"/>
    </source>
</evidence>
<keyword evidence="1" id="KW-0812">Transmembrane</keyword>
<dbReference type="Proteomes" id="UP000215914">
    <property type="component" value="Unassembled WGS sequence"/>
</dbReference>
<protein>
    <submittedName>
        <fullName evidence="2">Uncharacterized protein</fullName>
    </submittedName>
</protein>
<keyword evidence="1" id="KW-0472">Membrane</keyword>
<keyword evidence="3" id="KW-1185">Reference proteome</keyword>
<evidence type="ECO:0000256" key="1">
    <source>
        <dbReference type="SAM" id="Phobius"/>
    </source>
</evidence>
<feature type="transmembrane region" description="Helical" evidence="1">
    <location>
        <begin position="29"/>
        <end position="46"/>
    </location>
</feature>
<reference evidence="2" key="2">
    <citation type="submission" date="2020-06" db="EMBL/GenBank/DDBJ databases">
        <title>Helianthus annuus Genome sequencing and assembly Release 2.</title>
        <authorList>
            <person name="Gouzy J."/>
            <person name="Langlade N."/>
            <person name="Munos S."/>
        </authorList>
    </citation>
    <scope>NUCLEOTIDE SEQUENCE</scope>
    <source>
        <tissue evidence="2">Leaves</tissue>
    </source>
</reference>
<evidence type="ECO:0000313" key="2">
    <source>
        <dbReference type="EMBL" id="KAF5812694.1"/>
    </source>
</evidence>
<name>A0A9K3JD00_HELAN</name>
<proteinExistence type="predicted"/>
<dbReference type="EMBL" id="MNCJ02000318">
    <property type="protein sequence ID" value="KAF5812694.1"/>
    <property type="molecule type" value="Genomic_DNA"/>
</dbReference>
<comment type="caution">
    <text evidence="2">The sequence shown here is derived from an EMBL/GenBank/DDBJ whole genome shotgun (WGS) entry which is preliminary data.</text>
</comment>
<keyword evidence="1" id="KW-1133">Transmembrane helix</keyword>
<gene>
    <name evidence="2" type="ORF">HanXRQr2_Chr03g0089401</name>
</gene>
<dbReference type="Gramene" id="mRNA:HanXRQr2_Chr03g0089401">
    <property type="protein sequence ID" value="mRNA:HanXRQr2_Chr03g0089401"/>
    <property type="gene ID" value="HanXRQr2_Chr03g0089401"/>
</dbReference>
<accession>A0A9K3JD00</accession>
<sequence length="75" mass="8691">MGIGKDKADMGWWIELNGKMLKVKNTWKIYIFLVMWCMACCVMGMLRSGDEAAALVKIKFFGKLKKSIWIFGFYV</sequence>